<feature type="transmembrane region" description="Helical" evidence="1">
    <location>
        <begin position="62"/>
        <end position="82"/>
    </location>
</feature>
<dbReference type="OrthoDB" id="2004252at2"/>
<organism evidence="2 3">
    <name type="scientific">Butyrivibrio proteoclasticus</name>
    <dbReference type="NCBI Taxonomy" id="43305"/>
    <lineage>
        <taxon>Bacteria</taxon>
        <taxon>Bacillati</taxon>
        <taxon>Bacillota</taxon>
        <taxon>Clostridia</taxon>
        <taxon>Lachnospirales</taxon>
        <taxon>Lachnospiraceae</taxon>
        <taxon>Butyrivibrio</taxon>
    </lineage>
</organism>
<evidence type="ECO:0000313" key="3">
    <source>
        <dbReference type="Proteomes" id="UP000182624"/>
    </source>
</evidence>
<feature type="transmembrane region" description="Helical" evidence="1">
    <location>
        <begin position="88"/>
        <end position="105"/>
    </location>
</feature>
<dbReference type="EMBL" id="FOXO01000003">
    <property type="protein sequence ID" value="SFP52145.1"/>
    <property type="molecule type" value="Genomic_DNA"/>
</dbReference>
<keyword evidence="3" id="KW-1185">Reference proteome</keyword>
<protein>
    <recommendedName>
        <fullName evidence="4">SdpI/YhfL protein family protein</fullName>
    </recommendedName>
</protein>
<keyword evidence="1" id="KW-0812">Transmembrane</keyword>
<dbReference type="Proteomes" id="UP000182624">
    <property type="component" value="Unassembled WGS sequence"/>
</dbReference>
<gene>
    <name evidence="2" type="ORF">SAMN04487928_10362</name>
</gene>
<name>A0A1I5R0Z2_9FIRM</name>
<evidence type="ECO:0000256" key="1">
    <source>
        <dbReference type="SAM" id="Phobius"/>
    </source>
</evidence>
<dbReference type="AlphaFoldDB" id="A0A1I5R0Z2"/>
<proteinExistence type="predicted"/>
<reference evidence="3" key="1">
    <citation type="submission" date="2016-10" db="EMBL/GenBank/DDBJ databases">
        <authorList>
            <person name="Varghese N."/>
            <person name="Submissions S."/>
        </authorList>
    </citation>
    <scope>NUCLEOTIDE SEQUENCE [LARGE SCALE GENOMIC DNA]</scope>
    <source>
        <strain evidence="3">P18</strain>
    </source>
</reference>
<sequence length="113" mass="12835">MDSFSNIFDILIVFGGVIIIYYAEQMKANDIIKVGIMVPPSVNVKKMKDREGFKTYAFPRHFLQGLILIVLGLVGIGCDLYARPDLHAIVYIIVLAFYIIGNLFIEKGKKKFY</sequence>
<dbReference type="RefSeq" id="WP_074884030.1">
    <property type="nucleotide sequence ID" value="NZ_FOXO01000003.1"/>
</dbReference>
<accession>A0A1I5R0Z2</accession>
<keyword evidence="1" id="KW-0472">Membrane</keyword>
<feature type="transmembrane region" description="Helical" evidence="1">
    <location>
        <begin position="6"/>
        <end position="23"/>
    </location>
</feature>
<evidence type="ECO:0008006" key="4">
    <source>
        <dbReference type="Google" id="ProtNLM"/>
    </source>
</evidence>
<keyword evidence="1" id="KW-1133">Transmembrane helix</keyword>
<evidence type="ECO:0000313" key="2">
    <source>
        <dbReference type="EMBL" id="SFP52145.1"/>
    </source>
</evidence>